<dbReference type="PANTHER" id="PTHR36784">
    <property type="entry name" value="HISTONE-LYSINE N-METHYLTRANSFERASE"/>
    <property type="match status" value="1"/>
</dbReference>
<organism evidence="3">
    <name type="scientific">Chlamydomonas leiostraca</name>
    <dbReference type="NCBI Taxonomy" id="1034604"/>
    <lineage>
        <taxon>Eukaryota</taxon>
        <taxon>Viridiplantae</taxon>
        <taxon>Chlorophyta</taxon>
        <taxon>core chlorophytes</taxon>
        <taxon>Chlorophyceae</taxon>
        <taxon>CS clade</taxon>
        <taxon>Chlamydomonadales</taxon>
        <taxon>Chlamydomonadaceae</taxon>
        <taxon>Chlamydomonas</taxon>
    </lineage>
</organism>
<feature type="transmembrane region" description="Helical" evidence="2">
    <location>
        <begin position="171"/>
        <end position="192"/>
    </location>
</feature>
<sequence length="211" mass="23389">MKQRVVHTTKELTQQQDPLASNGPLDEDEQEEIVQELELEQLRQTRLWRGCFGVGAMLMAVFFAWASWTQWAHPWSLRMTGELRAATHGNDVVAVLGVQAVALGAVSIALLRKLPKRGERERMCMPYSLSQKLLLGAGILGCAACASYWLSAHARMVQQFGSELGARWELIWVPLGPLAYSGVSLWAASVLARSGAAVAELRSFKYNHKKV</sequence>
<proteinExistence type="predicted"/>
<evidence type="ECO:0000256" key="1">
    <source>
        <dbReference type="SAM" id="MobiDB-lite"/>
    </source>
</evidence>
<name>A0A7S0RNN8_9CHLO</name>
<dbReference type="AlphaFoldDB" id="A0A7S0RNN8"/>
<keyword evidence="2" id="KW-1133">Transmembrane helix</keyword>
<gene>
    <name evidence="3" type="ORF">CLEI1391_LOCUS10629</name>
</gene>
<reference evidence="3" key="1">
    <citation type="submission" date="2021-01" db="EMBL/GenBank/DDBJ databases">
        <authorList>
            <person name="Corre E."/>
            <person name="Pelletier E."/>
            <person name="Niang G."/>
            <person name="Scheremetjew M."/>
            <person name="Finn R."/>
            <person name="Kale V."/>
            <person name="Holt S."/>
            <person name="Cochrane G."/>
            <person name="Meng A."/>
            <person name="Brown T."/>
            <person name="Cohen L."/>
        </authorList>
    </citation>
    <scope>NUCLEOTIDE SEQUENCE</scope>
    <source>
        <strain evidence="3">SAG 11-49</strain>
    </source>
</reference>
<dbReference type="EMBL" id="HBFB01018969">
    <property type="protein sequence ID" value="CAD8682346.1"/>
    <property type="molecule type" value="Transcribed_RNA"/>
</dbReference>
<accession>A0A7S0RNN8</accession>
<protein>
    <submittedName>
        <fullName evidence="3">Uncharacterized protein</fullName>
    </submittedName>
</protein>
<evidence type="ECO:0000256" key="2">
    <source>
        <dbReference type="SAM" id="Phobius"/>
    </source>
</evidence>
<keyword evidence="2" id="KW-0472">Membrane</keyword>
<feature type="transmembrane region" description="Helical" evidence="2">
    <location>
        <begin position="92"/>
        <end position="112"/>
    </location>
</feature>
<feature type="region of interest" description="Disordered" evidence="1">
    <location>
        <begin position="1"/>
        <end position="27"/>
    </location>
</feature>
<dbReference type="PANTHER" id="PTHR36784:SF1">
    <property type="entry name" value="HISTONE-LYSINE N-METHYLTRANSFERASE"/>
    <property type="match status" value="1"/>
</dbReference>
<keyword evidence="2" id="KW-0812">Transmembrane</keyword>
<feature type="transmembrane region" description="Helical" evidence="2">
    <location>
        <begin position="133"/>
        <end position="151"/>
    </location>
</feature>
<feature type="transmembrane region" description="Helical" evidence="2">
    <location>
        <begin position="51"/>
        <end position="72"/>
    </location>
</feature>
<evidence type="ECO:0000313" key="3">
    <source>
        <dbReference type="EMBL" id="CAD8682346.1"/>
    </source>
</evidence>